<sequence>MSSTRKSTKRACPEPPLQSLKKQTPNEKLHDDLYLDVSSDLKGIMLVLQKIREKAHEEGRKKMEESISSYKVLDEISERSDNEEAKRLVAFGLSGEPPWWKNNFFGVVPQERPSVIPLKSSSSL</sequence>
<dbReference type="AlphaFoldDB" id="A0ABC8LWU0"/>
<dbReference type="EMBL" id="CAKOAT010769598">
    <property type="protein sequence ID" value="CAH8387892.1"/>
    <property type="molecule type" value="Genomic_DNA"/>
</dbReference>
<dbReference type="Proteomes" id="UP001642260">
    <property type="component" value="Unassembled WGS sequence"/>
</dbReference>
<feature type="region of interest" description="Disordered" evidence="1">
    <location>
        <begin position="1"/>
        <end position="25"/>
    </location>
</feature>
<organism evidence="2 3">
    <name type="scientific">Eruca vesicaria subsp. sativa</name>
    <name type="common">Garden rocket</name>
    <name type="synonym">Eruca sativa</name>
    <dbReference type="NCBI Taxonomy" id="29727"/>
    <lineage>
        <taxon>Eukaryota</taxon>
        <taxon>Viridiplantae</taxon>
        <taxon>Streptophyta</taxon>
        <taxon>Embryophyta</taxon>
        <taxon>Tracheophyta</taxon>
        <taxon>Spermatophyta</taxon>
        <taxon>Magnoliopsida</taxon>
        <taxon>eudicotyledons</taxon>
        <taxon>Gunneridae</taxon>
        <taxon>Pentapetalae</taxon>
        <taxon>rosids</taxon>
        <taxon>malvids</taxon>
        <taxon>Brassicales</taxon>
        <taxon>Brassicaceae</taxon>
        <taxon>Brassiceae</taxon>
        <taxon>Eruca</taxon>
    </lineage>
</organism>
<evidence type="ECO:0000256" key="1">
    <source>
        <dbReference type="SAM" id="MobiDB-lite"/>
    </source>
</evidence>
<keyword evidence="3" id="KW-1185">Reference proteome</keyword>
<accession>A0ABC8LWU0</accession>
<evidence type="ECO:0000313" key="2">
    <source>
        <dbReference type="EMBL" id="CAH8387892.1"/>
    </source>
</evidence>
<reference evidence="2 3" key="1">
    <citation type="submission" date="2022-03" db="EMBL/GenBank/DDBJ databases">
        <authorList>
            <person name="Macdonald S."/>
            <person name="Ahmed S."/>
            <person name="Newling K."/>
        </authorList>
    </citation>
    <scope>NUCLEOTIDE SEQUENCE [LARGE SCALE GENOMIC DNA]</scope>
</reference>
<name>A0ABC8LWU0_ERUVS</name>
<gene>
    <name evidence="2" type="ORF">ERUC_LOCUS40375</name>
</gene>
<comment type="caution">
    <text evidence="2">The sequence shown here is derived from an EMBL/GenBank/DDBJ whole genome shotgun (WGS) entry which is preliminary data.</text>
</comment>
<protein>
    <submittedName>
        <fullName evidence="2">Uncharacterized protein</fullName>
    </submittedName>
</protein>
<evidence type="ECO:0000313" key="3">
    <source>
        <dbReference type="Proteomes" id="UP001642260"/>
    </source>
</evidence>
<proteinExistence type="predicted"/>